<dbReference type="InterPro" id="IPR024949">
    <property type="entry name" value="Bet_v_I_allergen"/>
</dbReference>
<dbReference type="InterPro" id="IPR023393">
    <property type="entry name" value="START-like_dom_sf"/>
</dbReference>
<dbReference type="EMBL" id="MVGT01003689">
    <property type="protein sequence ID" value="OVA03372.1"/>
    <property type="molecule type" value="Genomic_DNA"/>
</dbReference>
<gene>
    <name evidence="3" type="ORF">BVC80_203g1</name>
</gene>
<dbReference type="GO" id="GO:0038023">
    <property type="term" value="F:signaling receptor activity"/>
    <property type="evidence" value="ECO:0007669"/>
    <property type="project" value="InterPro"/>
</dbReference>
<dbReference type="InterPro" id="IPR000916">
    <property type="entry name" value="Bet_v_I/MLP"/>
</dbReference>
<dbReference type="OrthoDB" id="1500546at2759"/>
<evidence type="ECO:0000313" key="4">
    <source>
        <dbReference type="Proteomes" id="UP000195402"/>
    </source>
</evidence>
<sequence>MYAASHGGKHLKIKLDSVDKNNLSLKQTMTDFQGPASDNVDFITSEVKFEAAAGGGCIIKFKTTYHLKGNTVLKEEDLKAGQEKYVGMYKLVEAHLAQNPRLYAN</sequence>
<proteinExistence type="inferred from homology"/>
<dbReference type="GO" id="GO:0005737">
    <property type="term" value="C:cytoplasm"/>
    <property type="evidence" value="ECO:0007669"/>
    <property type="project" value="TreeGrafter"/>
</dbReference>
<accession>A0A200PYQ9</accession>
<dbReference type="STRING" id="56857.A0A200PYQ9"/>
<organism evidence="3 4">
    <name type="scientific">Macleaya cordata</name>
    <name type="common">Five-seeded plume-poppy</name>
    <name type="synonym">Bocconia cordata</name>
    <dbReference type="NCBI Taxonomy" id="56857"/>
    <lineage>
        <taxon>Eukaryota</taxon>
        <taxon>Viridiplantae</taxon>
        <taxon>Streptophyta</taxon>
        <taxon>Embryophyta</taxon>
        <taxon>Tracheophyta</taxon>
        <taxon>Spermatophyta</taxon>
        <taxon>Magnoliopsida</taxon>
        <taxon>Ranunculales</taxon>
        <taxon>Papaveraceae</taxon>
        <taxon>Papaveroideae</taxon>
        <taxon>Macleaya</taxon>
    </lineage>
</organism>
<dbReference type="GO" id="GO:0009738">
    <property type="term" value="P:abscisic acid-activated signaling pathway"/>
    <property type="evidence" value="ECO:0007669"/>
    <property type="project" value="InterPro"/>
</dbReference>
<dbReference type="InParanoid" id="A0A200PYQ9"/>
<dbReference type="PRINTS" id="PR00634">
    <property type="entry name" value="BETALLERGEN"/>
</dbReference>
<evidence type="ECO:0000256" key="1">
    <source>
        <dbReference type="ARBA" id="ARBA00009744"/>
    </source>
</evidence>
<keyword evidence="4" id="KW-1185">Reference proteome</keyword>
<dbReference type="PANTHER" id="PTHR31213">
    <property type="entry name" value="OS08G0374000 PROTEIN-RELATED"/>
    <property type="match status" value="1"/>
</dbReference>
<dbReference type="Pfam" id="PF00407">
    <property type="entry name" value="Bet_v_1"/>
    <property type="match status" value="1"/>
</dbReference>
<dbReference type="PANTHER" id="PTHR31213:SF201">
    <property type="entry name" value="OS03G0300400 PROTEIN"/>
    <property type="match status" value="1"/>
</dbReference>
<dbReference type="GO" id="GO:0004864">
    <property type="term" value="F:protein phosphatase inhibitor activity"/>
    <property type="evidence" value="ECO:0007669"/>
    <property type="project" value="InterPro"/>
</dbReference>
<dbReference type="Gene3D" id="3.30.530.20">
    <property type="match status" value="1"/>
</dbReference>
<comment type="similarity">
    <text evidence="1">Belongs to the BetVI family.</text>
</comment>
<dbReference type="Proteomes" id="UP000195402">
    <property type="component" value="Unassembled WGS sequence"/>
</dbReference>
<reference evidence="3 4" key="1">
    <citation type="journal article" date="2017" name="Mol. Plant">
        <title>The Genome of Medicinal Plant Macleaya cordata Provides New Insights into Benzylisoquinoline Alkaloids Metabolism.</title>
        <authorList>
            <person name="Liu X."/>
            <person name="Liu Y."/>
            <person name="Huang P."/>
            <person name="Ma Y."/>
            <person name="Qing Z."/>
            <person name="Tang Q."/>
            <person name="Cao H."/>
            <person name="Cheng P."/>
            <person name="Zheng Y."/>
            <person name="Yuan Z."/>
            <person name="Zhou Y."/>
            <person name="Liu J."/>
            <person name="Tang Z."/>
            <person name="Zhuo Y."/>
            <person name="Zhang Y."/>
            <person name="Yu L."/>
            <person name="Huang J."/>
            <person name="Yang P."/>
            <person name="Peng Q."/>
            <person name="Zhang J."/>
            <person name="Jiang W."/>
            <person name="Zhang Z."/>
            <person name="Lin K."/>
            <person name="Ro D.K."/>
            <person name="Chen X."/>
            <person name="Xiong X."/>
            <person name="Shang Y."/>
            <person name="Huang S."/>
            <person name="Zeng J."/>
        </authorList>
    </citation>
    <scope>NUCLEOTIDE SEQUENCE [LARGE SCALE GENOMIC DNA]</scope>
    <source>
        <strain evidence="4">cv. BLH2017</strain>
        <tissue evidence="3">Root</tissue>
    </source>
</reference>
<dbReference type="GO" id="GO:0005634">
    <property type="term" value="C:nucleus"/>
    <property type="evidence" value="ECO:0007669"/>
    <property type="project" value="TreeGrafter"/>
</dbReference>
<dbReference type="SUPFAM" id="SSF55961">
    <property type="entry name" value="Bet v1-like"/>
    <property type="match status" value="1"/>
</dbReference>
<dbReference type="GO" id="GO:0006952">
    <property type="term" value="P:defense response"/>
    <property type="evidence" value="ECO:0007669"/>
    <property type="project" value="InterPro"/>
</dbReference>
<dbReference type="FunFam" id="3.30.530.20:FF:000007">
    <property type="entry name" value="Major pollen allergen Bet v 1-A"/>
    <property type="match status" value="1"/>
</dbReference>
<evidence type="ECO:0000259" key="2">
    <source>
        <dbReference type="Pfam" id="PF00407"/>
    </source>
</evidence>
<name>A0A200PYQ9_MACCD</name>
<dbReference type="AlphaFoldDB" id="A0A200PYQ9"/>
<feature type="domain" description="Bet v I/Major latex protein" evidence="2">
    <location>
        <begin position="9"/>
        <end position="98"/>
    </location>
</feature>
<comment type="caution">
    <text evidence="3">The sequence shown here is derived from an EMBL/GenBank/DDBJ whole genome shotgun (WGS) entry which is preliminary data.</text>
</comment>
<protein>
    <submittedName>
        <fullName evidence="3">Bet v I domain</fullName>
    </submittedName>
</protein>
<dbReference type="InterPro" id="IPR050279">
    <property type="entry name" value="Plant_def-hormone_signal"/>
</dbReference>
<evidence type="ECO:0000313" key="3">
    <source>
        <dbReference type="EMBL" id="OVA03372.1"/>
    </source>
</evidence>
<dbReference type="GO" id="GO:0010427">
    <property type="term" value="F:abscisic acid binding"/>
    <property type="evidence" value="ECO:0007669"/>
    <property type="project" value="InterPro"/>
</dbReference>